<keyword evidence="3 4" id="KW-0687">Ribonucleoprotein</keyword>
<evidence type="ECO:0000313" key="7">
    <source>
        <dbReference type="Proteomes" id="UP000002729"/>
    </source>
</evidence>
<dbReference type="InParanoid" id="F0Y4Z4"/>
<dbReference type="InterPro" id="IPR035566">
    <property type="entry name" value="Ribosomal_protein_bL20_C"/>
</dbReference>
<evidence type="ECO:0000256" key="4">
    <source>
        <dbReference type="RuleBase" id="RU000561"/>
    </source>
</evidence>
<dbReference type="Gene3D" id="1.10.1900.20">
    <property type="entry name" value="Ribosomal protein L20"/>
    <property type="match status" value="1"/>
</dbReference>
<dbReference type="RefSeq" id="XP_009035407.1">
    <property type="nucleotide sequence ID" value="XM_009037159.1"/>
</dbReference>
<dbReference type="GO" id="GO:0005840">
    <property type="term" value="C:ribosome"/>
    <property type="evidence" value="ECO:0007669"/>
    <property type="project" value="UniProtKB-KW"/>
</dbReference>
<feature type="non-terminal residue" evidence="6">
    <location>
        <position position="110"/>
    </location>
</feature>
<gene>
    <name evidence="6" type="ORF">AURANDRAFT_8683</name>
</gene>
<evidence type="ECO:0000256" key="3">
    <source>
        <dbReference type="ARBA" id="ARBA00023274"/>
    </source>
</evidence>
<evidence type="ECO:0000256" key="5">
    <source>
        <dbReference type="RuleBase" id="RU004311"/>
    </source>
</evidence>
<dbReference type="GO" id="GO:1990904">
    <property type="term" value="C:ribonucleoprotein complex"/>
    <property type="evidence" value="ECO:0007669"/>
    <property type="project" value="UniProtKB-KW"/>
</dbReference>
<dbReference type="AlphaFoldDB" id="F0Y4Z4"/>
<comment type="function">
    <text evidence="5">Binds directly to 23S ribosomal RNA and is necessary for the in vitro assembly process of the 50S ribosomal subunit. It is not involved in the protein synthesizing functions of that subunit.</text>
</comment>
<dbReference type="GO" id="GO:0003735">
    <property type="term" value="F:structural constituent of ribosome"/>
    <property type="evidence" value="ECO:0007669"/>
    <property type="project" value="InterPro"/>
</dbReference>
<reference evidence="6 7" key="1">
    <citation type="journal article" date="2011" name="Proc. Natl. Acad. Sci. U.S.A.">
        <title>Niche of harmful alga Aureococcus anophagefferens revealed through ecogenomics.</title>
        <authorList>
            <person name="Gobler C.J."/>
            <person name="Berry D.L."/>
            <person name="Dyhrman S.T."/>
            <person name="Wilhelm S.W."/>
            <person name="Salamov A."/>
            <person name="Lobanov A.V."/>
            <person name="Zhang Y."/>
            <person name="Collier J.L."/>
            <person name="Wurch L.L."/>
            <person name="Kustka A.B."/>
            <person name="Dill B.D."/>
            <person name="Shah M."/>
            <person name="VerBerkmoes N.C."/>
            <person name="Kuo A."/>
            <person name="Terry A."/>
            <person name="Pangilinan J."/>
            <person name="Lindquist E.A."/>
            <person name="Lucas S."/>
            <person name="Paulsen I.T."/>
            <person name="Hattenrath-Lehmann T.K."/>
            <person name="Talmage S.C."/>
            <person name="Walker E.A."/>
            <person name="Koch F."/>
            <person name="Burson A.M."/>
            <person name="Marcoval M.A."/>
            <person name="Tang Y.Z."/>
            <person name="Lecleir G.R."/>
            <person name="Coyne K.J."/>
            <person name="Berg G.M."/>
            <person name="Bertrand E.M."/>
            <person name="Saito M.A."/>
            <person name="Gladyshev V.N."/>
            <person name="Grigoriev I.V."/>
        </authorList>
    </citation>
    <scope>NUCLEOTIDE SEQUENCE [LARGE SCALE GENOMIC DNA]</scope>
    <source>
        <strain evidence="7">CCMP 1984</strain>
    </source>
</reference>
<dbReference type="OrthoDB" id="10251781at2759"/>
<proteinExistence type="inferred from homology"/>
<dbReference type="KEGG" id="aaf:AURANDRAFT_8683"/>
<dbReference type="GO" id="GO:0006412">
    <property type="term" value="P:translation"/>
    <property type="evidence" value="ECO:0007669"/>
    <property type="project" value="InterPro"/>
</dbReference>
<dbReference type="SUPFAM" id="SSF74731">
    <property type="entry name" value="Ribosomal protein L20"/>
    <property type="match status" value="1"/>
</dbReference>
<keyword evidence="2 4" id="KW-0689">Ribosomal protein</keyword>
<evidence type="ECO:0000313" key="6">
    <source>
        <dbReference type="EMBL" id="EGB09885.1"/>
    </source>
</evidence>
<name>F0Y4Z4_AURAN</name>
<dbReference type="CDD" id="cd07026">
    <property type="entry name" value="Ribosomal_L20"/>
    <property type="match status" value="1"/>
</dbReference>
<dbReference type="PRINTS" id="PR00062">
    <property type="entry name" value="RIBOSOMALL20"/>
</dbReference>
<dbReference type="eggNOG" id="KOG4707">
    <property type="taxonomic scope" value="Eukaryota"/>
</dbReference>
<dbReference type="Proteomes" id="UP000002729">
    <property type="component" value="Unassembled WGS sequence"/>
</dbReference>
<organism evidence="7">
    <name type="scientific">Aureococcus anophagefferens</name>
    <name type="common">Harmful bloom alga</name>
    <dbReference type="NCBI Taxonomy" id="44056"/>
    <lineage>
        <taxon>Eukaryota</taxon>
        <taxon>Sar</taxon>
        <taxon>Stramenopiles</taxon>
        <taxon>Ochrophyta</taxon>
        <taxon>Pelagophyceae</taxon>
        <taxon>Pelagomonadales</taxon>
        <taxon>Pelagomonadaceae</taxon>
        <taxon>Aureococcus</taxon>
    </lineage>
</organism>
<dbReference type="HAMAP" id="MF_00382">
    <property type="entry name" value="Ribosomal_bL20"/>
    <property type="match status" value="1"/>
</dbReference>
<protein>
    <recommendedName>
        <fullName evidence="5">50S ribosomal protein L20</fullName>
    </recommendedName>
</protein>
<keyword evidence="5" id="KW-0694">RNA-binding</keyword>
<comment type="similarity">
    <text evidence="1 4">Belongs to the bacterial ribosomal protein bL20 family.</text>
</comment>
<keyword evidence="5" id="KW-0699">rRNA-binding</keyword>
<dbReference type="Pfam" id="PF00453">
    <property type="entry name" value="Ribosomal_L20"/>
    <property type="match status" value="1"/>
</dbReference>
<evidence type="ECO:0000256" key="2">
    <source>
        <dbReference type="ARBA" id="ARBA00022980"/>
    </source>
</evidence>
<dbReference type="Gene3D" id="6.10.160.10">
    <property type="match status" value="1"/>
</dbReference>
<evidence type="ECO:0000256" key="1">
    <source>
        <dbReference type="ARBA" id="ARBA00007698"/>
    </source>
</evidence>
<accession>F0Y4Z4</accession>
<sequence length="110" mass="12850">RGFASRKHKKFIKLAKGYRGRANRCFRIAVQRVEKAWQYAYRDRKVKKREMRKSWIRSINASSRAYGVPYNRFIAGMRSADIDLNRKVLADLAVNEPLSFLSVLEVTRAA</sequence>
<dbReference type="GO" id="GO:0019843">
    <property type="term" value="F:rRNA binding"/>
    <property type="evidence" value="ECO:0007669"/>
    <property type="project" value="UniProtKB-KW"/>
</dbReference>
<dbReference type="GeneID" id="20229278"/>
<dbReference type="EMBL" id="GL833125">
    <property type="protein sequence ID" value="EGB09885.1"/>
    <property type="molecule type" value="Genomic_DNA"/>
</dbReference>
<keyword evidence="7" id="KW-1185">Reference proteome</keyword>
<dbReference type="FunFam" id="1.10.1900.20:FF:000001">
    <property type="entry name" value="50S ribosomal protein L20"/>
    <property type="match status" value="1"/>
</dbReference>
<dbReference type="NCBIfam" id="TIGR01032">
    <property type="entry name" value="rplT_bact"/>
    <property type="match status" value="1"/>
</dbReference>
<dbReference type="FunCoup" id="F0Y4Z4">
    <property type="interactions" value="192"/>
</dbReference>
<dbReference type="OMA" id="GRRKNVW"/>
<feature type="non-terminal residue" evidence="6">
    <location>
        <position position="1"/>
    </location>
</feature>
<dbReference type="InterPro" id="IPR005813">
    <property type="entry name" value="Ribosomal_bL20"/>
</dbReference>
<dbReference type="PANTHER" id="PTHR10986">
    <property type="entry name" value="39S RIBOSOMAL PROTEIN L20"/>
    <property type="match status" value="1"/>
</dbReference>